<evidence type="ECO:0000313" key="1">
    <source>
        <dbReference type="EMBL" id="MBX73992.1"/>
    </source>
</evidence>
<accession>A0A2P2R3Y1</accession>
<sequence>MKCECSLTILTNSMKVKGTTVLIYSFKRTILQHFALYLDT</sequence>
<name>A0A2P2R3Y1_RHIMU</name>
<dbReference type="EMBL" id="GGEC01093508">
    <property type="protein sequence ID" value="MBX73992.1"/>
    <property type="molecule type" value="Transcribed_RNA"/>
</dbReference>
<dbReference type="AlphaFoldDB" id="A0A2P2R3Y1"/>
<organism evidence="1">
    <name type="scientific">Rhizophora mucronata</name>
    <name type="common">Asiatic mangrove</name>
    <dbReference type="NCBI Taxonomy" id="61149"/>
    <lineage>
        <taxon>Eukaryota</taxon>
        <taxon>Viridiplantae</taxon>
        <taxon>Streptophyta</taxon>
        <taxon>Embryophyta</taxon>
        <taxon>Tracheophyta</taxon>
        <taxon>Spermatophyta</taxon>
        <taxon>Magnoliopsida</taxon>
        <taxon>eudicotyledons</taxon>
        <taxon>Gunneridae</taxon>
        <taxon>Pentapetalae</taxon>
        <taxon>rosids</taxon>
        <taxon>fabids</taxon>
        <taxon>Malpighiales</taxon>
        <taxon>Rhizophoraceae</taxon>
        <taxon>Rhizophora</taxon>
    </lineage>
</organism>
<protein>
    <submittedName>
        <fullName evidence="1">Uncharacterized protein</fullName>
    </submittedName>
</protein>
<proteinExistence type="predicted"/>
<reference evidence="1" key="1">
    <citation type="submission" date="2018-02" db="EMBL/GenBank/DDBJ databases">
        <title>Rhizophora mucronata_Transcriptome.</title>
        <authorList>
            <person name="Meera S.P."/>
            <person name="Sreeshan A."/>
            <person name="Augustine A."/>
        </authorList>
    </citation>
    <scope>NUCLEOTIDE SEQUENCE</scope>
    <source>
        <tissue evidence="1">Leaf</tissue>
    </source>
</reference>